<sequence length="38" mass="3928">MTTLLLLSAPTGASLLVLLAPHLTSSIGTGRYEDGDDQ</sequence>
<evidence type="ECO:0000313" key="2">
    <source>
        <dbReference type="Proteomes" id="UP000272400"/>
    </source>
</evidence>
<proteinExistence type="predicted"/>
<dbReference type="EMBL" id="RJKE01000001">
    <property type="protein sequence ID" value="ROO82540.1"/>
    <property type="molecule type" value="Genomic_DNA"/>
</dbReference>
<name>A0A3N1CMK8_9ACTN</name>
<accession>A0A3N1CMK8</accession>
<evidence type="ECO:0000313" key="1">
    <source>
        <dbReference type="EMBL" id="ROO82540.1"/>
    </source>
</evidence>
<dbReference type="Proteomes" id="UP000272400">
    <property type="component" value="Unassembled WGS sequence"/>
</dbReference>
<protein>
    <submittedName>
        <fullName evidence="1">Uncharacterized protein</fullName>
    </submittedName>
</protein>
<comment type="caution">
    <text evidence="1">The sequence shown here is derived from an EMBL/GenBank/DDBJ whole genome shotgun (WGS) entry which is preliminary data.</text>
</comment>
<reference evidence="1 2" key="1">
    <citation type="submission" date="2018-11" db="EMBL/GenBank/DDBJ databases">
        <title>Sequencing the genomes of 1000 actinobacteria strains.</title>
        <authorList>
            <person name="Klenk H.-P."/>
        </authorList>
    </citation>
    <scope>NUCLEOTIDE SEQUENCE [LARGE SCALE GENOMIC DNA]</scope>
    <source>
        <strain evidence="1 2">DSM 44254</strain>
    </source>
</reference>
<keyword evidence="2" id="KW-1185">Reference proteome</keyword>
<organism evidence="1 2">
    <name type="scientific">Actinocorallia herbida</name>
    <dbReference type="NCBI Taxonomy" id="58109"/>
    <lineage>
        <taxon>Bacteria</taxon>
        <taxon>Bacillati</taxon>
        <taxon>Actinomycetota</taxon>
        <taxon>Actinomycetes</taxon>
        <taxon>Streptosporangiales</taxon>
        <taxon>Thermomonosporaceae</taxon>
        <taxon>Actinocorallia</taxon>
    </lineage>
</organism>
<dbReference type="AlphaFoldDB" id="A0A3N1CMK8"/>
<gene>
    <name evidence="1" type="ORF">EDD29_0020</name>
</gene>